<accession>A0A4S8KY61</accession>
<evidence type="ECO:0000313" key="2">
    <source>
        <dbReference type="EMBL" id="THU80969.1"/>
    </source>
</evidence>
<gene>
    <name evidence="2" type="ORF">K435DRAFT_607750</name>
</gene>
<name>A0A4S8KY61_DENBC</name>
<evidence type="ECO:0000313" key="3">
    <source>
        <dbReference type="Proteomes" id="UP000297245"/>
    </source>
</evidence>
<organism evidence="2 3">
    <name type="scientific">Dendrothele bispora (strain CBS 962.96)</name>
    <dbReference type="NCBI Taxonomy" id="1314807"/>
    <lineage>
        <taxon>Eukaryota</taxon>
        <taxon>Fungi</taxon>
        <taxon>Dikarya</taxon>
        <taxon>Basidiomycota</taxon>
        <taxon>Agaricomycotina</taxon>
        <taxon>Agaricomycetes</taxon>
        <taxon>Agaricomycetidae</taxon>
        <taxon>Agaricales</taxon>
        <taxon>Agaricales incertae sedis</taxon>
        <taxon>Dendrothele</taxon>
    </lineage>
</organism>
<feature type="non-terminal residue" evidence="2">
    <location>
        <position position="1"/>
    </location>
</feature>
<feature type="region of interest" description="Disordered" evidence="1">
    <location>
        <begin position="181"/>
        <end position="202"/>
    </location>
</feature>
<dbReference type="OrthoDB" id="3262968at2759"/>
<feature type="region of interest" description="Disordered" evidence="1">
    <location>
        <begin position="97"/>
        <end position="121"/>
    </location>
</feature>
<feature type="compositionally biased region" description="Polar residues" evidence="1">
    <location>
        <begin position="97"/>
        <end position="107"/>
    </location>
</feature>
<dbReference type="Proteomes" id="UP000297245">
    <property type="component" value="Unassembled WGS sequence"/>
</dbReference>
<protein>
    <submittedName>
        <fullName evidence="2">Uncharacterized protein</fullName>
    </submittedName>
</protein>
<dbReference type="AlphaFoldDB" id="A0A4S8KY61"/>
<reference evidence="2 3" key="1">
    <citation type="journal article" date="2019" name="Nat. Ecol. Evol.">
        <title>Megaphylogeny resolves global patterns of mushroom evolution.</title>
        <authorList>
            <person name="Varga T."/>
            <person name="Krizsan K."/>
            <person name="Foldi C."/>
            <person name="Dima B."/>
            <person name="Sanchez-Garcia M."/>
            <person name="Sanchez-Ramirez S."/>
            <person name="Szollosi G.J."/>
            <person name="Szarkandi J.G."/>
            <person name="Papp V."/>
            <person name="Albert L."/>
            <person name="Andreopoulos W."/>
            <person name="Angelini C."/>
            <person name="Antonin V."/>
            <person name="Barry K.W."/>
            <person name="Bougher N.L."/>
            <person name="Buchanan P."/>
            <person name="Buyck B."/>
            <person name="Bense V."/>
            <person name="Catcheside P."/>
            <person name="Chovatia M."/>
            <person name="Cooper J."/>
            <person name="Damon W."/>
            <person name="Desjardin D."/>
            <person name="Finy P."/>
            <person name="Geml J."/>
            <person name="Haridas S."/>
            <person name="Hughes K."/>
            <person name="Justo A."/>
            <person name="Karasinski D."/>
            <person name="Kautmanova I."/>
            <person name="Kiss B."/>
            <person name="Kocsube S."/>
            <person name="Kotiranta H."/>
            <person name="LaButti K.M."/>
            <person name="Lechner B.E."/>
            <person name="Liimatainen K."/>
            <person name="Lipzen A."/>
            <person name="Lukacs Z."/>
            <person name="Mihaltcheva S."/>
            <person name="Morgado L.N."/>
            <person name="Niskanen T."/>
            <person name="Noordeloos M.E."/>
            <person name="Ohm R.A."/>
            <person name="Ortiz-Santana B."/>
            <person name="Ovrebo C."/>
            <person name="Racz N."/>
            <person name="Riley R."/>
            <person name="Savchenko A."/>
            <person name="Shiryaev A."/>
            <person name="Soop K."/>
            <person name="Spirin V."/>
            <person name="Szebenyi C."/>
            <person name="Tomsovsky M."/>
            <person name="Tulloss R.E."/>
            <person name="Uehling J."/>
            <person name="Grigoriev I.V."/>
            <person name="Vagvolgyi C."/>
            <person name="Papp T."/>
            <person name="Martin F.M."/>
            <person name="Miettinen O."/>
            <person name="Hibbett D.S."/>
            <person name="Nagy L.G."/>
        </authorList>
    </citation>
    <scope>NUCLEOTIDE SEQUENCE [LARGE SCALE GENOMIC DNA]</scope>
    <source>
        <strain evidence="2 3">CBS 962.96</strain>
    </source>
</reference>
<evidence type="ECO:0000256" key="1">
    <source>
        <dbReference type="SAM" id="MobiDB-lite"/>
    </source>
</evidence>
<dbReference type="EMBL" id="ML179854">
    <property type="protein sequence ID" value="THU80969.1"/>
    <property type="molecule type" value="Genomic_DNA"/>
</dbReference>
<feature type="non-terminal residue" evidence="2">
    <location>
        <position position="202"/>
    </location>
</feature>
<sequence>HNANPDDVYGAADTLISRTAPMLHVANFSQRPIVINAGEVLGKSHNPDTWLDKSHRLSRAQQDQAHQHAQLVRTLLETERHISSQSNVITSEANISSKAHRNATGTDDPSAVDPIEGGPKTSEVHIEDVTTDRLLTDVSISPDLTTSQRARLETILLKNSEAFGLDGRLGTFDAKVDIPLKPGSQPVSLPPFPMSPSNREVI</sequence>
<proteinExistence type="predicted"/>
<keyword evidence="3" id="KW-1185">Reference proteome</keyword>